<keyword evidence="2 3" id="KW-0802">TPR repeat</keyword>
<dbReference type="SUPFAM" id="SSF48452">
    <property type="entry name" value="TPR-like"/>
    <property type="match status" value="1"/>
</dbReference>
<accession>A0A1F8GKF4</accession>
<feature type="transmembrane region" description="Helical" evidence="4">
    <location>
        <begin position="450"/>
        <end position="467"/>
    </location>
</feature>
<reference evidence="5 6" key="1">
    <citation type="journal article" date="2016" name="Nat. Commun.">
        <title>Thousands of microbial genomes shed light on interconnected biogeochemical processes in an aquifer system.</title>
        <authorList>
            <person name="Anantharaman K."/>
            <person name="Brown C.T."/>
            <person name="Hug L.A."/>
            <person name="Sharon I."/>
            <person name="Castelle C.J."/>
            <person name="Probst A.J."/>
            <person name="Thomas B.C."/>
            <person name="Singh A."/>
            <person name="Wilkins M.J."/>
            <person name="Karaoz U."/>
            <person name="Brodie E.L."/>
            <person name="Williams K.H."/>
            <person name="Hubbard S.S."/>
            <person name="Banfield J.F."/>
        </authorList>
    </citation>
    <scope>NUCLEOTIDE SEQUENCE [LARGE SCALE GENOMIC DNA]</scope>
</reference>
<dbReference type="InterPro" id="IPR019734">
    <property type="entry name" value="TPR_rpt"/>
</dbReference>
<feature type="repeat" description="TPR" evidence="3">
    <location>
        <begin position="725"/>
        <end position="758"/>
    </location>
</feature>
<proteinExistence type="predicted"/>
<dbReference type="Proteomes" id="UP000178911">
    <property type="component" value="Unassembled WGS sequence"/>
</dbReference>
<dbReference type="EMBL" id="MGKJ01000004">
    <property type="protein sequence ID" value="OGN25198.1"/>
    <property type="molecule type" value="Genomic_DNA"/>
</dbReference>
<name>A0A1F8GKF4_9BACT</name>
<comment type="caution">
    <text evidence="5">The sequence shown here is derived from an EMBL/GenBank/DDBJ whole genome shotgun (WGS) entry which is preliminary data.</text>
</comment>
<dbReference type="Gene3D" id="1.25.40.10">
    <property type="entry name" value="Tetratricopeptide repeat domain"/>
    <property type="match status" value="2"/>
</dbReference>
<evidence type="ECO:0000313" key="6">
    <source>
        <dbReference type="Proteomes" id="UP000178911"/>
    </source>
</evidence>
<dbReference type="InterPro" id="IPR051012">
    <property type="entry name" value="CellSynth/LPSAsmb/PSIAsmb"/>
</dbReference>
<feature type="transmembrane region" description="Helical" evidence="4">
    <location>
        <begin position="85"/>
        <end position="105"/>
    </location>
</feature>
<dbReference type="PANTHER" id="PTHR45586">
    <property type="entry name" value="TPR REPEAT-CONTAINING PROTEIN PA4667"/>
    <property type="match status" value="1"/>
</dbReference>
<evidence type="ECO:0000313" key="5">
    <source>
        <dbReference type="EMBL" id="OGN25198.1"/>
    </source>
</evidence>
<protein>
    <submittedName>
        <fullName evidence="5">Uncharacterized protein</fullName>
    </submittedName>
</protein>
<feature type="transmembrane region" description="Helical" evidence="4">
    <location>
        <begin position="117"/>
        <end position="134"/>
    </location>
</feature>
<dbReference type="SMART" id="SM00028">
    <property type="entry name" value="TPR"/>
    <property type="match status" value="3"/>
</dbReference>
<evidence type="ECO:0000256" key="2">
    <source>
        <dbReference type="ARBA" id="ARBA00022803"/>
    </source>
</evidence>
<feature type="transmembrane region" description="Helical" evidence="4">
    <location>
        <begin position="428"/>
        <end position="444"/>
    </location>
</feature>
<feature type="transmembrane region" description="Helical" evidence="4">
    <location>
        <begin position="479"/>
        <end position="503"/>
    </location>
</feature>
<feature type="transmembrane region" description="Helical" evidence="4">
    <location>
        <begin position="395"/>
        <end position="416"/>
    </location>
</feature>
<keyword evidence="4" id="KW-1133">Transmembrane helix</keyword>
<feature type="transmembrane region" description="Helical" evidence="4">
    <location>
        <begin position="54"/>
        <end position="73"/>
    </location>
</feature>
<dbReference type="Pfam" id="PF13432">
    <property type="entry name" value="TPR_16"/>
    <property type="match status" value="1"/>
</dbReference>
<feature type="transmembrane region" description="Helical" evidence="4">
    <location>
        <begin position="140"/>
        <end position="162"/>
    </location>
</feature>
<organism evidence="5 6">
    <name type="scientific">Candidatus Yanofskybacteria bacterium RIFCSPLOWO2_01_FULL_43_22</name>
    <dbReference type="NCBI Taxonomy" id="1802695"/>
    <lineage>
        <taxon>Bacteria</taxon>
        <taxon>Candidatus Yanofskyibacteriota</taxon>
    </lineage>
</organism>
<evidence type="ECO:0000256" key="4">
    <source>
        <dbReference type="SAM" id="Phobius"/>
    </source>
</evidence>
<keyword evidence="1" id="KW-0677">Repeat</keyword>
<dbReference type="PROSITE" id="PS50005">
    <property type="entry name" value="TPR"/>
    <property type="match status" value="2"/>
</dbReference>
<gene>
    <name evidence="5" type="ORF">A3A13_03905</name>
</gene>
<feature type="transmembrane region" description="Helical" evidence="4">
    <location>
        <begin position="211"/>
        <end position="232"/>
    </location>
</feature>
<dbReference type="InterPro" id="IPR011990">
    <property type="entry name" value="TPR-like_helical_dom_sf"/>
</dbReference>
<dbReference type="STRING" id="1802695.A3A13_03905"/>
<keyword evidence="4" id="KW-0472">Membrane</keyword>
<sequence>MNINLLKNRVELENVNYGEELVAEEYNSDELAISEDQRTPDVNDILTETIYKKAVRLTMLIGAALMPLFFLPWTTNVLELNKQMFVVVIAGAGLVLWLLDIVMSGKLSWRFNPLDKGVLALAGAVALSAVFSIAKFKSIFGAAVGLSDSLLTVVSLTVVYMLMINSFDDKGKALRTFFSVSVVVAILYGFLQMSGFQIFKYLNISILQFTASGAFNTVGSVNVLGMMAAIILPMLYTNKSENKIIDYLSKIGILAALAILVIINWWVLWSVAIVGMLAVVALESLFSSRKGVFRMSKFVFPMTITILGILLVVMGLNLVFVKKNLPVEIALSYKLSGNVAWGVLQENFAFGYGPENFSLAFDKHGAGKLRNTTLSGIKLFDSTSQVLNMAVHNGLVGLAALGFVLWLLAQSLFRVLSSRLMNFDQENIGVISAMVAAVVAMFLYPFNLVLAFTFYALLAMIALAVWGDKRVVYNVEEKASLSLISSLGFIGGLLMALVGLYFVSLNYVADVKYARALNQTEAEKALGYTIEAINWKGNDDRFYVLSSQLALNLLSRELVTKAAPDDTRKNDRIQNYLSSAVSLAQKATQVAPNESNNWGNLGNVYQNLIQLVDGTDALAETAYLKASELRPGDPSFYNRIGSMYLLRADLLRRLVASRSVDFQQLNLKADAALLKAEDAFKKAIELSNNFGLAIYNLGSVYERQGKLSEAVKQLETIAPFNANQPGLAFELGLLYYRANQKDKAFNQLQRAIVLSPDYSNARWYLALIYEERREIDRAIEQLERILSIEANKDNEIVLKKLEELKAGKISIPPKHVLDEKPL</sequence>
<keyword evidence="4" id="KW-0812">Transmembrane</keyword>
<feature type="repeat" description="TPR" evidence="3">
    <location>
        <begin position="759"/>
        <end position="792"/>
    </location>
</feature>
<evidence type="ECO:0000256" key="3">
    <source>
        <dbReference type="PROSITE-ProRule" id="PRU00339"/>
    </source>
</evidence>
<evidence type="ECO:0000256" key="1">
    <source>
        <dbReference type="ARBA" id="ARBA00022737"/>
    </source>
</evidence>
<dbReference type="AlphaFoldDB" id="A0A1F8GKF4"/>
<feature type="transmembrane region" description="Helical" evidence="4">
    <location>
        <begin position="174"/>
        <end position="191"/>
    </location>
</feature>
<dbReference type="PANTHER" id="PTHR45586:SF1">
    <property type="entry name" value="LIPOPOLYSACCHARIDE ASSEMBLY PROTEIN B"/>
    <property type="match status" value="1"/>
</dbReference>
<feature type="transmembrane region" description="Helical" evidence="4">
    <location>
        <begin position="298"/>
        <end position="321"/>
    </location>
</feature>